<evidence type="ECO:0000259" key="2">
    <source>
        <dbReference type="Pfam" id="PF02221"/>
    </source>
</evidence>
<dbReference type="InterPro" id="IPR014756">
    <property type="entry name" value="Ig_E-set"/>
</dbReference>
<dbReference type="SUPFAM" id="SSF81296">
    <property type="entry name" value="E set domains"/>
    <property type="match status" value="1"/>
</dbReference>
<keyword evidence="1" id="KW-1133">Transmembrane helix</keyword>
<comment type="caution">
    <text evidence="3">The sequence shown here is derived from an EMBL/GenBank/DDBJ whole genome shotgun (WGS) entry which is preliminary data.</text>
</comment>
<proteinExistence type="predicted"/>
<dbReference type="AlphaFoldDB" id="W7TL83"/>
<dbReference type="Pfam" id="PF02221">
    <property type="entry name" value="E1_DerP2_DerF2"/>
    <property type="match status" value="1"/>
</dbReference>
<protein>
    <submittedName>
        <fullName evidence="3">MD-2-related lipid-recognition protein</fullName>
    </submittedName>
</protein>
<dbReference type="InterPro" id="IPR003172">
    <property type="entry name" value="ML_dom"/>
</dbReference>
<evidence type="ECO:0000313" key="3">
    <source>
        <dbReference type="EMBL" id="EWM21469.1"/>
    </source>
</evidence>
<organism evidence="3 4">
    <name type="scientific">Nannochloropsis gaditana</name>
    <dbReference type="NCBI Taxonomy" id="72520"/>
    <lineage>
        <taxon>Eukaryota</taxon>
        <taxon>Sar</taxon>
        <taxon>Stramenopiles</taxon>
        <taxon>Ochrophyta</taxon>
        <taxon>Eustigmatophyceae</taxon>
        <taxon>Eustigmatales</taxon>
        <taxon>Monodopsidaceae</taxon>
        <taxon>Nannochloropsis</taxon>
    </lineage>
</organism>
<keyword evidence="1" id="KW-0472">Membrane</keyword>
<gene>
    <name evidence="3" type="ORF">Naga_100019g48</name>
</gene>
<dbReference type="Gene3D" id="2.60.40.770">
    <property type="match status" value="1"/>
</dbReference>
<dbReference type="EMBL" id="AZIL01002467">
    <property type="protein sequence ID" value="EWM21469.1"/>
    <property type="molecule type" value="Genomic_DNA"/>
</dbReference>
<sequence>MKQHDTHLLLSLFRTSLTRLVHRSGVMEPGGAGLLRESTRPFLIFSGIHISVVLILVLYAAAIPSSGALVTSIPHQPCNNHVESKAAITIHTVRGDLPVRAGQIFVVEVYATPSAVLDGGKITMVVKAMGVTVSSRAFGICEDIDLTCPVAPEQSVRALFRFPVPWYAITMRADVVITATDTEGSPLACVEAPQIPVVRKGHIEPVLSGADEFLGAPSRHCAGYDGGGGDCMCSASSPFHDDANRCHHLWVGKQWCLRWHDAFADLLLSL</sequence>
<feature type="domain" description="MD-2-related lipid-recognition" evidence="2">
    <location>
        <begin position="74"/>
        <end position="193"/>
    </location>
</feature>
<keyword evidence="4" id="KW-1185">Reference proteome</keyword>
<evidence type="ECO:0000256" key="1">
    <source>
        <dbReference type="SAM" id="Phobius"/>
    </source>
</evidence>
<accession>W7TL83</accession>
<evidence type="ECO:0000313" key="4">
    <source>
        <dbReference type="Proteomes" id="UP000019335"/>
    </source>
</evidence>
<feature type="transmembrane region" description="Helical" evidence="1">
    <location>
        <begin position="42"/>
        <end position="62"/>
    </location>
</feature>
<dbReference type="Proteomes" id="UP000019335">
    <property type="component" value="Unassembled WGS sequence"/>
</dbReference>
<name>W7TL83_9STRA</name>
<keyword evidence="1" id="KW-0812">Transmembrane</keyword>
<dbReference type="OrthoDB" id="40902at2759"/>
<reference evidence="3 4" key="1">
    <citation type="journal article" date="2014" name="Mol. Plant">
        <title>Chromosome Scale Genome Assembly and Transcriptome Profiling of Nannochloropsis gaditana in Nitrogen Depletion.</title>
        <authorList>
            <person name="Corteggiani Carpinelli E."/>
            <person name="Telatin A."/>
            <person name="Vitulo N."/>
            <person name="Forcato C."/>
            <person name="D'Angelo M."/>
            <person name="Schiavon R."/>
            <person name="Vezzi A."/>
            <person name="Giacometti G.M."/>
            <person name="Morosinotto T."/>
            <person name="Valle G."/>
        </authorList>
    </citation>
    <scope>NUCLEOTIDE SEQUENCE [LARGE SCALE GENOMIC DNA]</scope>
    <source>
        <strain evidence="3 4">B-31</strain>
    </source>
</reference>